<gene>
    <name evidence="1" type="ORF">DERYTH_LOCUS4540</name>
</gene>
<accession>A0A9N9ALM5</accession>
<proteinExistence type="predicted"/>
<evidence type="ECO:0000313" key="1">
    <source>
        <dbReference type="EMBL" id="CAG8535289.1"/>
    </source>
</evidence>
<reference evidence="1" key="1">
    <citation type="submission" date="2021-06" db="EMBL/GenBank/DDBJ databases">
        <authorList>
            <person name="Kallberg Y."/>
            <person name="Tangrot J."/>
            <person name="Rosling A."/>
        </authorList>
    </citation>
    <scope>NUCLEOTIDE SEQUENCE</scope>
    <source>
        <strain evidence="1">MA453B</strain>
    </source>
</reference>
<dbReference type="EMBL" id="CAJVPY010001755">
    <property type="protein sequence ID" value="CAG8535289.1"/>
    <property type="molecule type" value="Genomic_DNA"/>
</dbReference>
<evidence type="ECO:0000313" key="2">
    <source>
        <dbReference type="Proteomes" id="UP000789405"/>
    </source>
</evidence>
<comment type="caution">
    <text evidence="1">The sequence shown here is derived from an EMBL/GenBank/DDBJ whole genome shotgun (WGS) entry which is preliminary data.</text>
</comment>
<protein>
    <submittedName>
        <fullName evidence="1">8669_t:CDS:1</fullName>
    </submittedName>
</protein>
<sequence>MEYCKEHYTRSKLNPTEIQKIKNNEFTLIFIINNDYSISNIGDKESLIEHVNTMREDIKYIELYDLKTNQLVNTFQRQNLSLFKSILYELPIHYAISNNITNYWHICRIHLKESKYIRSKVA</sequence>
<organism evidence="1 2">
    <name type="scientific">Dentiscutata erythropus</name>
    <dbReference type="NCBI Taxonomy" id="1348616"/>
    <lineage>
        <taxon>Eukaryota</taxon>
        <taxon>Fungi</taxon>
        <taxon>Fungi incertae sedis</taxon>
        <taxon>Mucoromycota</taxon>
        <taxon>Glomeromycotina</taxon>
        <taxon>Glomeromycetes</taxon>
        <taxon>Diversisporales</taxon>
        <taxon>Gigasporaceae</taxon>
        <taxon>Dentiscutata</taxon>
    </lineage>
</organism>
<dbReference type="Proteomes" id="UP000789405">
    <property type="component" value="Unassembled WGS sequence"/>
</dbReference>
<keyword evidence="2" id="KW-1185">Reference proteome</keyword>
<dbReference type="OrthoDB" id="2323852at2759"/>
<dbReference type="AlphaFoldDB" id="A0A9N9ALM5"/>
<name>A0A9N9ALM5_9GLOM</name>